<dbReference type="NCBIfam" id="NF033580">
    <property type="entry name" value="transpos_IS5_3"/>
    <property type="match status" value="1"/>
</dbReference>
<accession>A0A6N3K942</accession>
<reference evidence="3 4" key="1">
    <citation type="submission" date="2018-07" db="EMBL/GenBank/DDBJ databases">
        <authorList>
            <person name="Ye Y."/>
        </authorList>
    </citation>
    <scope>NUCLEOTIDE SEQUENCE [LARGE SCALE GENOMIC DNA]</scope>
    <source>
        <strain evidence="4">H14(2018)</strain>
    </source>
</reference>
<name>A0A6N3K942_9ACTN</name>
<dbReference type="Pfam" id="PF13340">
    <property type="entry name" value="DUF4096"/>
    <property type="match status" value="1"/>
</dbReference>
<feature type="domain" description="Transposase IS4-like" evidence="1">
    <location>
        <begin position="104"/>
        <end position="258"/>
    </location>
</feature>
<dbReference type="InterPro" id="IPR025161">
    <property type="entry name" value="IS402-like_dom"/>
</dbReference>
<dbReference type="EMBL" id="CP031263">
    <property type="protein sequence ID" value="AXH94541.1"/>
    <property type="molecule type" value="Genomic_DNA"/>
</dbReference>
<reference evidence="3 4" key="2">
    <citation type="submission" date="2018-08" db="EMBL/GenBank/DDBJ databases">
        <title>Streptomyces kandeliansis sp. nov., an endophytic bacterium isolated from mangrove plant.</title>
        <authorList>
            <person name="Wang R."/>
        </authorList>
    </citation>
    <scope>NUCLEOTIDE SEQUENCE [LARGE SCALE GENOMIC DNA]</scope>
    <source>
        <strain evidence="4">H14(2018)</strain>
    </source>
</reference>
<dbReference type="Pfam" id="PF01609">
    <property type="entry name" value="DDE_Tnp_1"/>
    <property type="match status" value="1"/>
</dbReference>
<dbReference type="Proteomes" id="UP000253958">
    <property type="component" value="Chromosome"/>
</dbReference>
<feature type="domain" description="Insertion element IS402-like" evidence="2">
    <location>
        <begin position="8"/>
        <end position="84"/>
    </location>
</feature>
<protein>
    <submittedName>
        <fullName evidence="3">IS5 family transposase</fullName>
    </submittedName>
</protein>
<evidence type="ECO:0000313" key="3">
    <source>
        <dbReference type="EMBL" id="AXH94541.1"/>
    </source>
</evidence>
<organism evidence="3 4">
    <name type="scientific">Micromonospora aurantiaca</name>
    <name type="common">nom. illeg.</name>
    <dbReference type="NCBI Taxonomy" id="47850"/>
    <lineage>
        <taxon>Bacteria</taxon>
        <taxon>Bacillati</taxon>
        <taxon>Actinomycetota</taxon>
        <taxon>Actinomycetes</taxon>
        <taxon>Micromonosporales</taxon>
        <taxon>Micromonosporaceae</taxon>
        <taxon>Micromonospora</taxon>
    </lineage>
</organism>
<dbReference type="GO" id="GO:0006313">
    <property type="term" value="P:DNA transposition"/>
    <property type="evidence" value="ECO:0007669"/>
    <property type="project" value="InterPro"/>
</dbReference>
<evidence type="ECO:0000259" key="2">
    <source>
        <dbReference type="Pfam" id="PF13340"/>
    </source>
</evidence>
<proteinExistence type="predicted"/>
<evidence type="ECO:0000259" key="1">
    <source>
        <dbReference type="Pfam" id="PF01609"/>
    </source>
</evidence>
<dbReference type="PANTHER" id="PTHR30007:SF1">
    <property type="entry name" value="BLR1914 PROTEIN"/>
    <property type="match status" value="1"/>
</dbReference>
<dbReference type="GO" id="GO:0003677">
    <property type="term" value="F:DNA binding"/>
    <property type="evidence" value="ECO:0007669"/>
    <property type="project" value="InterPro"/>
</dbReference>
<dbReference type="AlphaFoldDB" id="A0A6N3K942"/>
<dbReference type="PANTHER" id="PTHR30007">
    <property type="entry name" value="PHP DOMAIN PROTEIN"/>
    <property type="match status" value="1"/>
</dbReference>
<dbReference type="InterPro" id="IPR002559">
    <property type="entry name" value="Transposase_11"/>
</dbReference>
<dbReference type="GO" id="GO:0004803">
    <property type="term" value="F:transposase activity"/>
    <property type="evidence" value="ECO:0007669"/>
    <property type="project" value="InterPro"/>
</dbReference>
<gene>
    <name evidence="3" type="ORF">DVH21_17230</name>
</gene>
<sequence length="269" mass="30452">MIQTWAPEDLWAVAQPLIPVAAKRPQGGGKRRADDRAVLAAIGYMVQAGCSWRKLPAALFGVSRPTVHRRFSEWTRYGLWEQIHHALLHRLNVAGGIDWSRAMIDSISVRALKRGTLTGPNPVDRGKPGSKIHVLCDRRGVPLQVLISAANTPDAQLLFPLLDALTPVRGRRGRPRRRPGKLHADKAYDHKAIRAEVRRRGIAVRIARKGIESSQRLGRHRWIVESCLSWFTNNRRLARRYERKAEHFQAFADLAAILICHRRLAKITN</sequence>
<evidence type="ECO:0000313" key="4">
    <source>
        <dbReference type="Proteomes" id="UP000253958"/>
    </source>
</evidence>